<proteinExistence type="predicted"/>
<name>A0A5R9BYN4_9LACT</name>
<organism evidence="1 2">
    <name type="scientific">Marinilactibacillus psychrotolerans</name>
    <dbReference type="NCBI Taxonomy" id="191770"/>
    <lineage>
        <taxon>Bacteria</taxon>
        <taxon>Bacillati</taxon>
        <taxon>Bacillota</taxon>
        <taxon>Bacilli</taxon>
        <taxon>Lactobacillales</taxon>
        <taxon>Carnobacteriaceae</taxon>
        <taxon>Marinilactibacillus</taxon>
    </lineage>
</organism>
<sequence length="130" mass="15175">MKDMLTIIYESLLQNSLINEKITAERIGYYVYGEDKDHTKMFMIIEPLDPPVPGVSASNQEMNVQHTFQIDVQGTDRKELKVIQKQVKEVMLSLGYGQLPEGLDEWLPDVKRYVDARRYRGNTQLYDNNY</sequence>
<dbReference type="STRING" id="191770.SAMN04488013_10768"/>
<evidence type="ECO:0008006" key="3">
    <source>
        <dbReference type="Google" id="ProtNLM"/>
    </source>
</evidence>
<protein>
    <recommendedName>
        <fullName evidence="3">DUF3168 domain-containing protein</fullName>
    </recommendedName>
</protein>
<evidence type="ECO:0000313" key="1">
    <source>
        <dbReference type="EMBL" id="TLQ05844.1"/>
    </source>
</evidence>
<evidence type="ECO:0000313" key="2">
    <source>
        <dbReference type="Proteomes" id="UP000307201"/>
    </source>
</evidence>
<reference evidence="1 2" key="1">
    <citation type="submission" date="2019-05" db="EMBL/GenBank/DDBJ databases">
        <title>The metagenome of a microbial culture collection derived from dairy environment covers the genomic content of the human microbiome.</title>
        <authorList>
            <person name="Roder T."/>
            <person name="Wuthrich D."/>
            <person name="Sattari Z."/>
            <person name="Von Ah U."/>
            <person name="Bar C."/>
            <person name="Ronchi F."/>
            <person name="Macpherson A.J."/>
            <person name="Ganal-Vonarburg S.C."/>
            <person name="Bruggmann R."/>
            <person name="Vergeres G."/>
        </authorList>
    </citation>
    <scope>NUCLEOTIDE SEQUENCE [LARGE SCALE GENOMIC DNA]</scope>
    <source>
        <strain evidence="1 2">FAM 24235</strain>
    </source>
</reference>
<dbReference type="OrthoDB" id="2168818at2"/>
<dbReference type="AlphaFoldDB" id="A0A5R9BYN4"/>
<comment type="caution">
    <text evidence="1">The sequence shown here is derived from an EMBL/GenBank/DDBJ whole genome shotgun (WGS) entry which is preliminary data.</text>
</comment>
<accession>A0A5R9BYN4</accession>
<dbReference type="EMBL" id="VBTE01000048">
    <property type="protein sequence ID" value="TLQ05844.1"/>
    <property type="molecule type" value="Genomic_DNA"/>
</dbReference>
<dbReference type="Proteomes" id="UP000307201">
    <property type="component" value="Unassembled WGS sequence"/>
</dbReference>
<dbReference type="RefSeq" id="WP_138472934.1">
    <property type="nucleotide sequence ID" value="NZ_JBGQQG010000017.1"/>
</dbReference>
<gene>
    <name evidence="1" type="ORF">FEZ48_11970</name>
</gene>